<name>A0AAI9U794_9PEZI</name>
<comment type="caution">
    <text evidence="2">The sequence shown here is derived from an EMBL/GenBank/DDBJ whole genome shotgun (WGS) entry which is preliminary data.</text>
</comment>
<keyword evidence="3" id="KW-1185">Reference proteome</keyword>
<protein>
    <submittedName>
        <fullName evidence="2">Uncharacterized protein</fullName>
    </submittedName>
</protein>
<evidence type="ECO:0000256" key="1">
    <source>
        <dbReference type="SAM" id="MobiDB-lite"/>
    </source>
</evidence>
<feature type="compositionally biased region" description="Polar residues" evidence="1">
    <location>
        <begin position="265"/>
        <end position="277"/>
    </location>
</feature>
<sequence length="277" mass="29606">MLRTDILLMIRQILRLPADGLLLLLRRRQVEIKLPAAAAGAKRLLDQLSTGTIRSTPSIRTAKAWDLLWYPTLHQHCMKWTGLLRDHASSAPGPDPGTNVSLKSLVSGSLLPGCGTVQLPCPPADGFRHLDSQPGQPVSHPVLRSTVIPSARSLAFGSAMTVTAPVRIHGQGSSQQCNGHLFRLPTVSMPSNRAGHLMSRAMELRTAILVAQSALYATDTGWMLARCAERPEPDGPGLRVPGFARAWEGRGPFQQTAADVGAASPPSSRTGSISGQD</sequence>
<organism evidence="2 3">
    <name type="scientific">Colletotrichum cuscutae</name>
    <dbReference type="NCBI Taxonomy" id="1209917"/>
    <lineage>
        <taxon>Eukaryota</taxon>
        <taxon>Fungi</taxon>
        <taxon>Dikarya</taxon>
        <taxon>Ascomycota</taxon>
        <taxon>Pezizomycotina</taxon>
        <taxon>Sordariomycetes</taxon>
        <taxon>Hypocreomycetidae</taxon>
        <taxon>Glomerellales</taxon>
        <taxon>Glomerellaceae</taxon>
        <taxon>Colletotrichum</taxon>
        <taxon>Colletotrichum acutatum species complex</taxon>
    </lineage>
</organism>
<dbReference type="Proteomes" id="UP001239213">
    <property type="component" value="Unassembled WGS sequence"/>
</dbReference>
<accession>A0AAI9U794</accession>
<evidence type="ECO:0000313" key="2">
    <source>
        <dbReference type="EMBL" id="KAK1453036.1"/>
    </source>
</evidence>
<dbReference type="AlphaFoldDB" id="A0AAI9U794"/>
<feature type="region of interest" description="Disordered" evidence="1">
    <location>
        <begin position="254"/>
        <end position="277"/>
    </location>
</feature>
<dbReference type="EMBL" id="MPDP01000293">
    <property type="protein sequence ID" value="KAK1453036.1"/>
    <property type="molecule type" value="Genomic_DNA"/>
</dbReference>
<gene>
    <name evidence="2" type="ORF">CCUS01_02053</name>
</gene>
<evidence type="ECO:0000313" key="3">
    <source>
        <dbReference type="Proteomes" id="UP001239213"/>
    </source>
</evidence>
<proteinExistence type="predicted"/>
<reference evidence="2" key="1">
    <citation type="submission" date="2016-11" db="EMBL/GenBank/DDBJ databases">
        <title>The genome sequence of Colletotrichum cuscutae.</title>
        <authorList>
            <person name="Baroncelli R."/>
        </authorList>
    </citation>
    <scope>NUCLEOTIDE SEQUENCE</scope>
    <source>
        <strain evidence="2">IMI 304802</strain>
    </source>
</reference>